<dbReference type="Proteomes" id="UP000297280">
    <property type="component" value="Unassembled WGS sequence"/>
</dbReference>
<feature type="transmembrane region" description="Helical" evidence="1">
    <location>
        <begin position="16"/>
        <end position="34"/>
    </location>
</feature>
<dbReference type="AlphaFoldDB" id="A0A4Z1KF83"/>
<accession>A0A4Z1KF83</accession>
<keyword evidence="1" id="KW-0812">Transmembrane</keyword>
<evidence type="ECO:0000313" key="2">
    <source>
        <dbReference type="EMBL" id="TGO84006.1"/>
    </source>
</evidence>
<name>A0A4Z1KF83_9HELO</name>
<organism evidence="2 3">
    <name type="scientific">Botrytis porri</name>
    <dbReference type="NCBI Taxonomy" id="87229"/>
    <lineage>
        <taxon>Eukaryota</taxon>
        <taxon>Fungi</taxon>
        <taxon>Dikarya</taxon>
        <taxon>Ascomycota</taxon>
        <taxon>Pezizomycotina</taxon>
        <taxon>Leotiomycetes</taxon>
        <taxon>Helotiales</taxon>
        <taxon>Sclerotiniaceae</taxon>
        <taxon>Botrytis</taxon>
    </lineage>
</organism>
<gene>
    <name evidence="2" type="ORF">BPOR_0563g00040</name>
</gene>
<proteinExistence type="predicted"/>
<keyword evidence="3" id="KW-1185">Reference proteome</keyword>
<dbReference type="EMBL" id="PQXO01000562">
    <property type="protein sequence ID" value="TGO84006.1"/>
    <property type="molecule type" value="Genomic_DNA"/>
</dbReference>
<dbReference type="OrthoDB" id="3526173at2759"/>
<keyword evidence="1" id="KW-0472">Membrane</keyword>
<comment type="caution">
    <text evidence="2">The sequence shown here is derived from an EMBL/GenBank/DDBJ whole genome shotgun (WGS) entry which is preliminary data.</text>
</comment>
<keyword evidence="1" id="KW-1133">Transmembrane helix</keyword>
<evidence type="ECO:0000313" key="3">
    <source>
        <dbReference type="Proteomes" id="UP000297280"/>
    </source>
</evidence>
<reference evidence="2 3" key="1">
    <citation type="submission" date="2017-12" db="EMBL/GenBank/DDBJ databases">
        <title>Comparative genomics of Botrytis spp.</title>
        <authorList>
            <person name="Valero-Jimenez C.A."/>
            <person name="Tapia P."/>
            <person name="Veloso J."/>
            <person name="Silva-Moreno E."/>
            <person name="Staats M."/>
            <person name="Valdes J.H."/>
            <person name="Van Kan J.A.L."/>
        </authorList>
    </citation>
    <scope>NUCLEOTIDE SEQUENCE [LARGE SCALE GENOMIC DNA]</scope>
    <source>
        <strain evidence="2 3">MUCL3349</strain>
    </source>
</reference>
<protein>
    <submittedName>
        <fullName evidence="2">Uncharacterized protein</fullName>
    </submittedName>
</protein>
<sequence>MSLSLFPQRGLNPREITALLIMVASQLLIGIMMLRMMMANQTVNNASVGFVDVLPTIQPSFEGANCDTQMHGKDSRNIDCSTFGKDAQFSKFNMGMGIDASEYLLKTKIVIAERIMCHRAFVSEKKNKLVKGLWEVIEGVYELEEMAAVANTDESASGANAKTSGSPHVFRKGEDVAADAVKEDWEIVKFAQNPAFPAEENNQFRTEISYMENRATGFRKAVEERMEKNDVEGALNMVRKSLKGLRPNEKLIGGEKSEGDSEEKMKMELAQKSKDKVHHALSGLWDIVQDMEEEMKDTERWLGETERAVKSAVREFEREWKI</sequence>
<evidence type="ECO:0000256" key="1">
    <source>
        <dbReference type="SAM" id="Phobius"/>
    </source>
</evidence>